<dbReference type="PROSITE" id="PS00101">
    <property type="entry name" value="HEXAPEP_TRANSFERASES"/>
    <property type="match status" value="1"/>
</dbReference>
<dbReference type="Pfam" id="PF00132">
    <property type="entry name" value="Hexapep"/>
    <property type="match status" value="1"/>
</dbReference>
<gene>
    <name evidence="2" type="ORF">MMKA1_03790</name>
</gene>
<dbReference type="RefSeq" id="WP_197538693.1">
    <property type="nucleotide sequence ID" value="NZ_AP011526.1"/>
</dbReference>
<dbReference type="EMBL" id="AP011526">
    <property type="protein sequence ID" value="BAP60496.1"/>
    <property type="molecule type" value="Genomic_DNA"/>
</dbReference>
<dbReference type="InterPro" id="IPR011004">
    <property type="entry name" value="Trimer_LpxA-like_sf"/>
</dbReference>
<keyword evidence="1" id="KW-0808">Transferase</keyword>
<dbReference type="SUPFAM" id="SSF51161">
    <property type="entry name" value="Trimeric LpxA-like enzymes"/>
    <property type="match status" value="1"/>
</dbReference>
<dbReference type="CDD" id="cd04647">
    <property type="entry name" value="LbH_MAT_like"/>
    <property type="match status" value="1"/>
</dbReference>
<evidence type="ECO:0000313" key="3">
    <source>
        <dbReference type="Proteomes" id="UP000264208"/>
    </source>
</evidence>
<evidence type="ECO:0000313" key="2">
    <source>
        <dbReference type="EMBL" id="BAP60496.1"/>
    </source>
</evidence>
<dbReference type="InterPro" id="IPR051159">
    <property type="entry name" value="Hexapeptide_acetyltransf"/>
</dbReference>
<dbReference type="Gene3D" id="2.160.10.10">
    <property type="entry name" value="Hexapeptide repeat proteins"/>
    <property type="match status" value="1"/>
</dbReference>
<dbReference type="GO" id="GO:0016740">
    <property type="term" value="F:transferase activity"/>
    <property type="evidence" value="ECO:0007669"/>
    <property type="project" value="UniProtKB-KW"/>
</dbReference>
<name>A0A2Z5PIX9_METMI</name>
<dbReference type="AlphaFoldDB" id="A0A2Z5PIX9"/>
<dbReference type="PANTHER" id="PTHR23416">
    <property type="entry name" value="SIALIC ACID SYNTHASE-RELATED"/>
    <property type="match status" value="1"/>
</dbReference>
<accession>A0A2Z5PIX9</accession>
<protein>
    <recommendedName>
        <fullName evidence="4">Acyltransferase</fullName>
    </recommendedName>
</protein>
<dbReference type="InterPro" id="IPR001451">
    <property type="entry name" value="Hexapep"/>
</dbReference>
<dbReference type="InterPro" id="IPR018357">
    <property type="entry name" value="Hexapep_transf_CS"/>
</dbReference>
<dbReference type="KEGG" id="mmak:MMKA1_03790"/>
<reference evidence="2 3" key="1">
    <citation type="submission" date="2009-06" db="EMBL/GenBank/DDBJ databases">
        <title>Molecular Evidence for Microbiologically Influenced Corrosion from genome of Methanogen.</title>
        <authorList>
            <person name="Ito N."/>
            <person name="Tsurumaru H."/>
            <person name="Shimizu A."/>
            <person name="Harada T."/>
            <person name="Hosoyama A."/>
            <person name="Horikawa H."/>
            <person name="Wakai S."/>
            <person name="Sasaki K."/>
            <person name="Nishijima K."/>
            <person name="Ataku H."/>
            <person name="Yamazaki J."/>
            <person name="Mise M."/>
            <person name="Yamazaki S."/>
            <person name="Tanikawa S."/>
            <person name="Harayama S."/>
            <person name="Fujita N."/>
        </authorList>
    </citation>
    <scope>NUCLEOTIDE SEQUENCE [LARGE SCALE GENOMIC DNA]</scope>
    <source>
        <strain evidence="3">KA1 ( NBRC 102054)</strain>
    </source>
</reference>
<evidence type="ECO:0000256" key="1">
    <source>
        <dbReference type="ARBA" id="ARBA00022679"/>
    </source>
</evidence>
<evidence type="ECO:0008006" key="4">
    <source>
        <dbReference type="Google" id="ProtNLM"/>
    </source>
</evidence>
<proteinExistence type="predicted"/>
<sequence>MGADSYIGEHSTIQSVDGHQVIAGKKCSISHNVRIYTSSNIANQDFSKELKKYSKDVVIEDYVWIGANVFINPECKIGKNSIVGANSVVTKDIPENSIYGGVPARLIRKKDFNVKNI</sequence>
<dbReference type="GeneID" id="41278794"/>
<dbReference type="Proteomes" id="UP000264208">
    <property type="component" value="Chromosome"/>
</dbReference>
<organism evidence="2 3">
    <name type="scientific">Methanococcus maripaludis KA1</name>
    <dbReference type="NCBI Taxonomy" id="637914"/>
    <lineage>
        <taxon>Archaea</taxon>
        <taxon>Methanobacteriati</taxon>
        <taxon>Methanobacteriota</taxon>
        <taxon>Methanomada group</taxon>
        <taxon>Methanococci</taxon>
        <taxon>Methanococcales</taxon>
        <taxon>Methanococcaceae</taxon>
        <taxon>Methanococcus</taxon>
    </lineage>
</organism>